<keyword evidence="2" id="KW-1185">Reference proteome</keyword>
<dbReference type="AlphaFoldDB" id="A0A363UJ34"/>
<evidence type="ECO:0000313" key="1">
    <source>
        <dbReference type="EMBL" id="PWN55367.1"/>
    </source>
</evidence>
<dbReference type="Gene3D" id="3.40.50.150">
    <property type="entry name" value="Vaccinia Virus protein VP39"/>
    <property type="match status" value="1"/>
</dbReference>
<dbReference type="InterPro" id="IPR029063">
    <property type="entry name" value="SAM-dependent_MTases_sf"/>
</dbReference>
<dbReference type="Proteomes" id="UP000251800">
    <property type="component" value="Unassembled WGS sequence"/>
</dbReference>
<dbReference type="PANTHER" id="PTHR40036:SF1">
    <property type="entry name" value="MACROCIN O-METHYLTRANSFERASE"/>
    <property type="match status" value="1"/>
</dbReference>
<dbReference type="GO" id="GO:0008168">
    <property type="term" value="F:methyltransferase activity"/>
    <property type="evidence" value="ECO:0007669"/>
    <property type="project" value="UniProtKB-KW"/>
</dbReference>
<protein>
    <submittedName>
        <fullName evidence="1">Methyltransferase</fullName>
    </submittedName>
</protein>
<comment type="caution">
    <text evidence="1">The sequence shown here is derived from an EMBL/GenBank/DDBJ whole genome shotgun (WGS) entry which is preliminary data.</text>
</comment>
<dbReference type="GO" id="GO:0032259">
    <property type="term" value="P:methylation"/>
    <property type="evidence" value="ECO:0007669"/>
    <property type="project" value="UniProtKB-KW"/>
</dbReference>
<proteinExistence type="predicted"/>
<dbReference type="RefSeq" id="WP_109720909.1">
    <property type="nucleotide sequence ID" value="NZ_QEQK01000011.1"/>
</dbReference>
<dbReference type="InterPro" id="IPR008884">
    <property type="entry name" value="TylF_MeTrfase"/>
</dbReference>
<organism evidence="1 2">
    <name type="scientific">Abyssibacter profundi</name>
    <dbReference type="NCBI Taxonomy" id="2182787"/>
    <lineage>
        <taxon>Bacteria</taxon>
        <taxon>Pseudomonadati</taxon>
        <taxon>Pseudomonadota</taxon>
        <taxon>Gammaproteobacteria</taxon>
        <taxon>Chromatiales</taxon>
        <taxon>Oceanococcaceae</taxon>
        <taxon>Abyssibacter</taxon>
    </lineage>
</organism>
<dbReference type="Pfam" id="PF13578">
    <property type="entry name" value="Methyltransf_24"/>
    <property type="match status" value="1"/>
</dbReference>
<dbReference type="OrthoDB" id="9799872at2"/>
<dbReference type="EMBL" id="QEQK01000011">
    <property type="protein sequence ID" value="PWN55367.1"/>
    <property type="molecule type" value="Genomic_DNA"/>
</dbReference>
<keyword evidence="1" id="KW-0808">Transferase</keyword>
<name>A0A363UJ34_9GAMM</name>
<accession>A0A363UJ34</accession>
<sequence>MKALVRTLRRLSQLIRREVTSADTALITLVERRISEDIAQRCVRDGAVVFEDQWLARRHCAERLRSNPADGLNLEFGVFRGRSINFFAEQLPSQTFHGFDSFEGLPSGNGFWARYFSKGRFDLGGRLPPTQANVTLHAGWIEETLPAMLKTVPDEPVRFAHIDTDIYESARQILELIEPRLRPGSILLFDEYCNYPGFTSEEYRAFQEFVATAGVEYRIICAAMNERRFGALGKVAMEILSINH</sequence>
<dbReference type="SUPFAM" id="SSF53335">
    <property type="entry name" value="S-adenosyl-L-methionine-dependent methyltransferases"/>
    <property type="match status" value="1"/>
</dbReference>
<gene>
    <name evidence="1" type="ORF">DEH80_12860</name>
</gene>
<dbReference type="PANTHER" id="PTHR40036">
    <property type="entry name" value="MACROCIN O-METHYLTRANSFERASE"/>
    <property type="match status" value="1"/>
</dbReference>
<keyword evidence="1" id="KW-0489">Methyltransferase</keyword>
<evidence type="ECO:0000313" key="2">
    <source>
        <dbReference type="Proteomes" id="UP000251800"/>
    </source>
</evidence>
<reference evidence="1 2" key="1">
    <citation type="submission" date="2018-05" db="EMBL/GenBank/DDBJ databases">
        <title>Abyssibacter profundi OUC007T gen. nov., sp. nov, a marine bacterium isolated from seawater of the Mariana Trench.</title>
        <authorList>
            <person name="Zhou S."/>
        </authorList>
    </citation>
    <scope>NUCLEOTIDE SEQUENCE [LARGE SCALE GENOMIC DNA]</scope>
    <source>
        <strain evidence="1 2">OUC007</strain>
    </source>
</reference>